<evidence type="ECO:0000313" key="2">
    <source>
        <dbReference type="Proteomes" id="UP000004994"/>
    </source>
</evidence>
<dbReference type="Proteomes" id="UP000004994">
    <property type="component" value="Chromosome 4"/>
</dbReference>
<accession>A0A3Q7G2Q0</accession>
<dbReference type="STRING" id="4081.A0A3Q7G2Q0"/>
<evidence type="ECO:0000313" key="1">
    <source>
        <dbReference type="EnsemblPlants" id="Solyc04g056496.1.1"/>
    </source>
</evidence>
<reference evidence="1" key="1">
    <citation type="journal article" date="2012" name="Nature">
        <title>The tomato genome sequence provides insights into fleshy fruit evolution.</title>
        <authorList>
            <consortium name="Tomato Genome Consortium"/>
        </authorList>
    </citation>
    <scope>NUCLEOTIDE SEQUENCE [LARGE SCALE GENOMIC DNA]</scope>
    <source>
        <strain evidence="1">cv. Heinz 1706</strain>
    </source>
</reference>
<dbReference type="AlphaFoldDB" id="A0A3Q7G2Q0"/>
<dbReference type="EnsemblPlants" id="Solyc04g056496.1.1">
    <property type="protein sequence ID" value="Solyc04g056496.1.1"/>
    <property type="gene ID" value="Solyc04g056496.1"/>
</dbReference>
<dbReference type="Gramene" id="Solyc04g056496.1.1">
    <property type="protein sequence ID" value="Solyc04g056496.1.1"/>
    <property type="gene ID" value="Solyc04g056496.1"/>
</dbReference>
<sequence length="166" mass="18301">MMHFIHLDTCLTISGRSQEIVKGEELQDQTCSIWTLVDFTQLASELIRNFRDSSRNFKLTSREMSNFAPNQEAVVEMVKDMSSPGLLRSWRSSGVLDEVYVLLSQISTHVSGYLNMPSANCGSGLSKGLNNLLSSNRLVHSSPKLGSNSTKGGVVEQKFNANVVIC</sequence>
<dbReference type="InParanoid" id="A0A3Q7G2Q0"/>
<keyword evidence="2" id="KW-1185">Reference proteome</keyword>
<organism evidence="1">
    <name type="scientific">Solanum lycopersicum</name>
    <name type="common">Tomato</name>
    <name type="synonym">Lycopersicon esculentum</name>
    <dbReference type="NCBI Taxonomy" id="4081"/>
    <lineage>
        <taxon>Eukaryota</taxon>
        <taxon>Viridiplantae</taxon>
        <taxon>Streptophyta</taxon>
        <taxon>Embryophyta</taxon>
        <taxon>Tracheophyta</taxon>
        <taxon>Spermatophyta</taxon>
        <taxon>Magnoliopsida</taxon>
        <taxon>eudicotyledons</taxon>
        <taxon>Gunneridae</taxon>
        <taxon>Pentapetalae</taxon>
        <taxon>asterids</taxon>
        <taxon>lamiids</taxon>
        <taxon>Solanales</taxon>
        <taxon>Solanaceae</taxon>
        <taxon>Solanoideae</taxon>
        <taxon>Solaneae</taxon>
        <taxon>Solanum</taxon>
        <taxon>Solanum subgen. Lycopersicon</taxon>
    </lineage>
</organism>
<dbReference type="OMA" id="MSSPGIC"/>
<reference evidence="1" key="2">
    <citation type="submission" date="2019-01" db="UniProtKB">
        <authorList>
            <consortium name="EnsemblPlants"/>
        </authorList>
    </citation>
    <scope>IDENTIFICATION</scope>
    <source>
        <strain evidence="1">cv. Heinz 1706</strain>
    </source>
</reference>
<name>A0A3Q7G2Q0_SOLLC</name>
<protein>
    <submittedName>
        <fullName evidence="1">Uncharacterized protein</fullName>
    </submittedName>
</protein>
<proteinExistence type="predicted"/>